<evidence type="ECO:0000256" key="9">
    <source>
        <dbReference type="ARBA" id="ARBA00023239"/>
    </source>
</evidence>
<organism evidence="13 14">
    <name type="scientific">Zunongwangia pacifica</name>
    <dbReference type="NCBI Taxonomy" id="2911062"/>
    <lineage>
        <taxon>Bacteria</taxon>
        <taxon>Pseudomonadati</taxon>
        <taxon>Bacteroidota</taxon>
        <taxon>Flavobacteriia</taxon>
        <taxon>Flavobacteriales</taxon>
        <taxon>Flavobacteriaceae</taxon>
        <taxon>Zunongwangia</taxon>
    </lineage>
</organism>
<comment type="catalytic activity">
    <reaction evidence="10 11">
        <text>(1S,2R)-1-C-(indol-3-yl)glycerol 3-phosphate + L-serine = D-glyceraldehyde 3-phosphate + L-tryptophan + H2O</text>
        <dbReference type="Rhea" id="RHEA:10532"/>
        <dbReference type="ChEBI" id="CHEBI:15377"/>
        <dbReference type="ChEBI" id="CHEBI:33384"/>
        <dbReference type="ChEBI" id="CHEBI:57912"/>
        <dbReference type="ChEBI" id="CHEBI:58866"/>
        <dbReference type="ChEBI" id="CHEBI:59776"/>
        <dbReference type="EC" id="4.2.1.20"/>
    </reaction>
</comment>
<dbReference type="PIRSF" id="PIRSF001413">
    <property type="entry name" value="Trp_syn_beta"/>
    <property type="match status" value="1"/>
</dbReference>
<dbReference type="PROSITE" id="PS00168">
    <property type="entry name" value="TRP_SYNTHASE_BETA"/>
    <property type="match status" value="1"/>
</dbReference>
<evidence type="ECO:0000313" key="13">
    <source>
        <dbReference type="EMBL" id="MCL6219796.1"/>
    </source>
</evidence>
<keyword evidence="9 11" id="KW-0456">Lyase</keyword>
<dbReference type="Pfam" id="PF00291">
    <property type="entry name" value="PALP"/>
    <property type="match status" value="1"/>
</dbReference>
<feature type="modified residue" description="N6-(pyridoxal phosphate)lysine" evidence="11">
    <location>
        <position position="89"/>
    </location>
</feature>
<keyword evidence="6 11" id="KW-0822">Tryptophan biosynthesis</keyword>
<accession>A0A9X2CL96</accession>
<evidence type="ECO:0000256" key="3">
    <source>
        <dbReference type="ARBA" id="ARBA00009982"/>
    </source>
</evidence>
<comment type="similarity">
    <text evidence="3 11">Belongs to the TrpB family.</text>
</comment>
<evidence type="ECO:0000256" key="5">
    <source>
        <dbReference type="ARBA" id="ARBA00022605"/>
    </source>
</evidence>
<comment type="cofactor">
    <cofactor evidence="1 11">
        <name>pyridoxal 5'-phosphate</name>
        <dbReference type="ChEBI" id="CHEBI:597326"/>
    </cofactor>
</comment>
<dbReference type="GO" id="GO:0004834">
    <property type="term" value="F:tryptophan synthase activity"/>
    <property type="evidence" value="ECO:0007669"/>
    <property type="project" value="UniProtKB-UniRule"/>
</dbReference>
<name>A0A9X2CL96_9FLAO</name>
<dbReference type="AlphaFoldDB" id="A0A9X2CL96"/>
<feature type="domain" description="Tryptophan synthase beta chain-like PALP" evidence="12">
    <location>
        <begin position="56"/>
        <end position="378"/>
    </location>
</feature>
<sequence length="393" mass="43223">MTYQADEKGYYGEFGGAFIPEMLYPNVEELRRQYLDIMKENSFQKEFKALLKDYVGRPTPLYYAERFSKKYNTKVYLKREDLCHTGAHKVNNTIGQILMAKRLGKNRIIAETGAGQHGVATATVCALMGIECIVYMGEIDIERQAPNVARMKMLGAKVVPAKSGSKTLKDATNEAIRDWINNPVDTHYIIGSVVGPHPYPDMVARFQAVISEEIKTQLKEKENRENPDYVVACVGGGSNAAGAYFHYLDNPEVGIIAVEAAGKGIYTGESAATSALGKEGIIHGSKTLLMQTDDGQITEPYSISAGLDYPGVGPMHAHLFRSGRGEFISITDDAAMKAGLELAKLEGIIPAIESSHALAIFEDRKFKEDDVVVVNLSGRGDKDLNTYIDYFDL</sequence>
<evidence type="ECO:0000256" key="7">
    <source>
        <dbReference type="ARBA" id="ARBA00022898"/>
    </source>
</evidence>
<proteinExistence type="inferred from homology"/>
<dbReference type="FunFam" id="3.40.50.1100:FF:000004">
    <property type="entry name" value="Tryptophan synthase beta chain"/>
    <property type="match status" value="1"/>
</dbReference>
<dbReference type="EC" id="4.2.1.20" evidence="11"/>
<keyword evidence="14" id="KW-1185">Reference proteome</keyword>
<dbReference type="InterPro" id="IPR001926">
    <property type="entry name" value="TrpB-like_PALP"/>
</dbReference>
<comment type="function">
    <text evidence="11">The beta subunit is responsible for the synthesis of L-tryptophan from indole and L-serine.</text>
</comment>
<keyword evidence="7 11" id="KW-0663">Pyridoxal phosphate</keyword>
<evidence type="ECO:0000259" key="12">
    <source>
        <dbReference type="Pfam" id="PF00291"/>
    </source>
</evidence>
<dbReference type="SUPFAM" id="SSF53686">
    <property type="entry name" value="Tryptophan synthase beta subunit-like PLP-dependent enzymes"/>
    <property type="match status" value="1"/>
</dbReference>
<protein>
    <recommendedName>
        <fullName evidence="11">Tryptophan synthase beta chain</fullName>
        <ecNumber evidence="11">4.2.1.20</ecNumber>
    </recommendedName>
</protein>
<dbReference type="HAMAP" id="MF_00133">
    <property type="entry name" value="Trp_synth_beta"/>
    <property type="match status" value="1"/>
</dbReference>
<gene>
    <name evidence="11 13" type="primary">trpB</name>
    <name evidence="13" type="ORF">L1967_16000</name>
</gene>
<dbReference type="InterPro" id="IPR006654">
    <property type="entry name" value="Trp_synth_beta"/>
</dbReference>
<dbReference type="Gene3D" id="3.40.50.1100">
    <property type="match status" value="2"/>
</dbReference>
<comment type="subunit">
    <text evidence="4 11">Tetramer of two alpha and two beta chains.</text>
</comment>
<evidence type="ECO:0000256" key="1">
    <source>
        <dbReference type="ARBA" id="ARBA00001933"/>
    </source>
</evidence>
<keyword evidence="8 11" id="KW-0057">Aromatic amino acid biosynthesis</keyword>
<comment type="pathway">
    <text evidence="2 11">Amino-acid biosynthesis; L-tryptophan biosynthesis; L-tryptophan from chorismate: step 5/5.</text>
</comment>
<dbReference type="Proteomes" id="UP001139521">
    <property type="component" value="Unassembled WGS sequence"/>
</dbReference>
<evidence type="ECO:0000313" key="14">
    <source>
        <dbReference type="Proteomes" id="UP001139521"/>
    </source>
</evidence>
<dbReference type="EMBL" id="JAKHSK010000026">
    <property type="protein sequence ID" value="MCL6219796.1"/>
    <property type="molecule type" value="Genomic_DNA"/>
</dbReference>
<evidence type="ECO:0000256" key="8">
    <source>
        <dbReference type="ARBA" id="ARBA00023141"/>
    </source>
</evidence>
<evidence type="ECO:0000256" key="2">
    <source>
        <dbReference type="ARBA" id="ARBA00004733"/>
    </source>
</evidence>
<dbReference type="NCBIfam" id="TIGR00263">
    <property type="entry name" value="trpB"/>
    <property type="match status" value="1"/>
</dbReference>
<dbReference type="PANTHER" id="PTHR48077">
    <property type="entry name" value="TRYPTOPHAN SYNTHASE-RELATED"/>
    <property type="match status" value="1"/>
</dbReference>
<dbReference type="InterPro" id="IPR006653">
    <property type="entry name" value="Trp_synth_b_CS"/>
</dbReference>
<dbReference type="FunFam" id="3.40.50.1100:FF:000001">
    <property type="entry name" value="Tryptophan synthase beta chain"/>
    <property type="match status" value="1"/>
</dbReference>
<evidence type="ECO:0000256" key="6">
    <source>
        <dbReference type="ARBA" id="ARBA00022822"/>
    </source>
</evidence>
<dbReference type="InterPro" id="IPR023026">
    <property type="entry name" value="Trp_synth_beta/beta-like"/>
</dbReference>
<reference evidence="13" key="1">
    <citation type="submission" date="2022-01" db="EMBL/GenBank/DDBJ databases">
        <title>Genome sequencing of Zunongwangia sp. M21534 genome.</title>
        <authorList>
            <person name="Chen Y."/>
            <person name="Dong C."/>
            <person name="Shao Z."/>
        </authorList>
    </citation>
    <scope>NUCLEOTIDE SEQUENCE</scope>
    <source>
        <strain evidence="13">MCCC M21534</strain>
    </source>
</reference>
<evidence type="ECO:0000256" key="4">
    <source>
        <dbReference type="ARBA" id="ARBA00011270"/>
    </source>
</evidence>
<evidence type="ECO:0000256" key="11">
    <source>
        <dbReference type="HAMAP-Rule" id="MF_00133"/>
    </source>
</evidence>
<comment type="caution">
    <text evidence="13">The sequence shown here is derived from an EMBL/GenBank/DDBJ whole genome shotgun (WGS) entry which is preliminary data.</text>
</comment>
<dbReference type="PANTHER" id="PTHR48077:SF3">
    <property type="entry name" value="TRYPTOPHAN SYNTHASE"/>
    <property type="match status" value="1"/>
</dbReference>
<evidence type="ECO:0000256" key="10">
    <source>
        <dbReference type="ARBA" id="ARBA00049047"/>
    </source>
</evidence>
<dbReference type="CDD" id="cd06446">
    <property type="entry name" value="Trp-synth_B"/>
    <property type="match status" value="1"/>
</dbReference>
<dbReference type="RefSeq" id="WP_249602511.1">
    <property type="nucleotide sequence ID" value="NZ_JAKHSK010000026.1"/>
</dbReference>
<dbReference type="InterPro" id="IPR036052">
    <property type="entry name" value="TrpB-like_PALP_sf"/>
</dbReference>
<dbReference type="GO" id="GO:0005737">
    <property type="term" value="C:cytoplasm"/>
    <property type="evidence" value="ECO:0007669"/>
    <property type="project" value="TreeGrafter"/>
</dbReference>
<keyword evidence="5 11" id="KW-0028">Amino-acid biosynthesis</keyword>